<reference evidence="3 4" key="1">
    <citation type="journal article" date="2013" name="Genome Announc.">
        <title>Complete genome sequence of Simiduia agarivorans SA1(T), a marine bacterium able to degrade a variety of polysaccharides.</title>
        <authorList>
            <person name="Lin S.Y."/>
            <person name="Shieh W.Y."/>
            <person name="Chen J.S."/>
            <person name="Tang S.L."/>
        </authorList>
    </citation>
    <scope>NUCLEOTIDE SEQUENCE [LARGE SCALE GENOMIC DNA]</scope>
    <source>
        <strain evidence="4">DSM 21679 / JCM 13881 / BCRC 17597 / SA1</strain>
    </source>
</reference>
<organism evidence="3 4">
    <name type="scientific">Simiduia agarivorans (strain DSM 21679 / JCM 13881 / BCRC 17597 / SA1)</name>
    <dbReference type="NCBI Taxonomy" id="1117647"/>
    <lineage>
        <taxon>Bacteria</taxon>
        <taxon>Pseudomonadati</taxon>
        <taxon>Pseudomonadota</taxon>
        <taxon>Gammaproteobacteria</taxon>
        <taxon>Cellvibrionales</taxon>
        <taxon>Cellvibrionaceae</taxon>
        <taxon>Simiduia</taxon>
    </lineage>
</organism>
<evidence type="ECO:0000256" key="1">
    <source>
        <dbReference type="ARBA" id="ARBA00022729"/>
    </source>
</evidence>
<dbReference type="EMBL" id="CP003746">
    <property type="protein sequence ID" value="AFV00922.1"/>
    <property type="molecule type" value="Genomic_DNA"/>
</dbReference>
<dbReference type="Gene3D" id="2.130.10.130">
    <property type="entry name" value="Integrin alpha, N-terminal"/>
    <property type="match status" value="2"/>
</dbReference>
<sequence>MKNSWTLVISSVLASAISGSALSSPFDVGEIRYSPTVFAIAAGQPSVSTGDFNADGKQDLVIASYSDNQIFVYLNNAHNQLTRTGSFSAGESPTDMAIADVDSDGYLDIAIANHETSYITLLLGDGKGNFTPAPESPMKLGIKPHPHAVLLKDINGDRVADLIVDSRDDDSVLVIPGLLDGQFALPGTRVDVGGDPYRGFAVDDINGDGAPDIVTPNEANIGIAINAGADMAFSLTTLNQSEPPFAIALADMNGDGNPDVVAATNRDSLTVIPGDGQGTFITSKKTLIKTASGAKQIAIGDVNGDKIDDLLVSSWSGEVVLVIGGKAALQTYSFKHSDIPNPWGIALDDLNDDGLSDIIIANGNGKTAVIYFSMAKGAD</sequence>
<dbReference type="PANTHER" id="PTHR44103:SF1">
    <property type="entry name" value="PROPROTEIN CONVERTASE P"/>
    <property type="match status" value="1"/>
</dbReference>
<dbReference type="HOGENOM" id="CLU_043935_0_0_6"/>
<gene>
    <name evidence="3" type="ordered locus">M5M_18965</name>
</gene>
<evidence type="ECO:0000256" key="2">
    <source>
        <dbReference type="SAM" id="SignalP"/>
    </source>
</evidence>
<dbReference type="InterPro" id="IPR013517">
    <property type="entry name" value="FG-GAP"/>
</dbReference>
<dbReference type="eggNOG" id="COG3391">
    <property type="taxonomic scope" value="Bacteria"/>
</dbReference>
<protein>
    <submittedName>
        <fullName evidence="3">FG-GAP repeat-containing protein</fullName>
    </submittedName>
</protein>
<evidence type="ECO:0000313" key="3">
    <source>
        <dbReference type="EMBL" id="AFV00922.1"/>
    </source>
</evidence>
<dbReference type="InterPro" id="IPR028994">
    <property type="entry name" value="Integrin_alpha_N"/>
</dbReference>
<feature type="chain" id="PRO_5003878503" evidence="2">
    <location>
        <begin position="24"/>
        <end position="379"/>
    </location>
</feature>
<dbReference type="Pfam" id="PF13517">
    <property type="entry name" value="FG-GAP_3"/>
    <property type="match status" value="2"/>
</dbReference>
<dbReference type="OrthoDB" id="9771961at2"/>
<dbReference type="PANTHER" id="PTHR44103">
    <property type="entry name" value="PROPROTEIN CONVERTASE P"/>
    <property type="match status" value="1"/>
</dbReference>
<accession>K4KPF9</accession>
<dbReference type="SUPFAM" id="SSF69318">
    <property type="entry name" value="Integrin alpha N-terminal domain"/>
    <property type="match status" value="1"/>
</dbReference>
<proteinExistence type="predicted"/>
<dbReference type="RefSeq" id="WP_015049072.1">
    <property type="nucleotide sequence ID" value="NC_018868.3"/>
</dbReference>
<keyword evidence="1 2" id="KW-0732">Signal</keyword>
<keyword evidence="4" id="KW-1185">Reference proteome</keyword>
<dbReference type="AlphaFoldDB" id="K4KPF9"/>
<dbReference type="Proteomes" id="UP000000466">
    <property type="component" value="Chromosome"/>
</dbReference>
<evidence type="ECO:0000313" key="4">
    <source>
        <dbReference type="Proteomes" id="UP000000466"/>
    </source>
</evidence>
<dbReference type="KEGG" id="saga:M5M_18965"/>
<feature type="signal peptide" evidence="2">
    <location>
        <begin position="1"/>
        <end position="23"/>
    </location>
</feature>
<dbReference type="STRING" id="1117647.M5M_18965"/>
<name>K4KPF9_SIMAS</name>